<accession>A0ABX6J5F2</accession>
<dbReference type="Proteomes" id="UP000464715">
    <property type="component" value="Chromosome"/>
</dbReference>
<evidence type="ECO:0000313" key="2">
    <source>
        <dbReference type="Proteomes" id="UP000464715"/>
    </source>
</evidence>
<sequence length="102" mass="12088">MQLLRSFLSYTEVDIYENVKKIAWTATFFTLLVLGYSTAKPGQQEEFVPISEYNEKYSGQDEDFVPVTEYNETYSDPEQEFIPIQEYNDRMAEYIKSLQKEK</sequence>
<protein>
    <submittedName>
        <fullName evidence="1">Uncharacterized protein</fullName>
    </submittedName>
</protein>
<name>A0ABX6J5F2_9FIRM</name>
<dbReference type="EMBL" id="CP048626">
    <property type="protein sequence ID" value="QIB54653.1"/>
    <property type="molecule type" value="Genomic_DNA"/>
</dbReference>
<keyword evidence="2" id="KW-1185">Reference proteome</keyword>
<gene>
    <name evidence="1" type="ORF">GXM18_07070</name>
</gene>
<evidence type="ECO:0000313" key="1">
    <source>
        <dbReference type="EMBL" id="QIB54653.1"/>
    </source>
</evidence>
<proteinExistence type="predicted"/>
<organism evidence="1 2">
    <name type="scientific">Blautia producta ATCC 27340 = DSM 2950</name>
    <dbReference type="NCBI Taxonomy" id="1121114"/>
    <lineage>
        <taxon>Bacteria</taxon>
        <taxon>Bacillati</taxon>
        <taxon>Bacillota</taxon>
        <taxon>Clostridia</taxon>
        <taxon>Lachnospirales</taxon>
        <taxon>Lachnospiraceae</taxon>
        <taxon>Blautia</taxon>
    </lineage>
</organism>
<reference evidence="1 2" key="1">
    <citation type="submission" date="2020-02" db="EMBL/GenBank/DDBJ databases">
        <title>Complete genome sequence of Blautia producta JCM 1471(T).</title>
        <authorList>
            <person name="Tourlousse D.M."/>
            <person name="Sakamoto M."/>
            <person name="Miura T."/>
            <person name="Narita K."/>
            <person name="Ohashi A."/>
            <person name="Uchino Y."/>
            <person name="Yamazoe A."/>
            <person name="Kameyama K."/>
            <person name="Terauchi J."/>
            <person name="Ohkuma M."/>
            <person name="Kawasaki H."/>
            <person name="Sekiguchi Y."/>
        </authorList>
    </citation>
    <scope>NUCLEOTIDE SEQUENCE [LARGE SCALE GENOMIC DNA]</scope>
    <source>
        <strain evidence="1 2">JCM 1471</strain>
    </source>
</reference>